<evidence type="ECO:0000313" key="1">
    <source>
        <dbReference type="EMBL" id="KAI3675103.1"/>
    </source>
</evidence>
<organism evidence="1 2">
    <name type="scientific">Smallanthus sonchifolius</name>
    <dbReference type="NCBI Taxonomy" id="185202"/>
    <lineage>
        <taxon>Eukaryota</taxon>
        <taxon>Viridiplantae</taxon>
        <taxon>Streptophyta</taxon>
        <taxon>Embryophyta</taxon>
        <taxon>Tracheophyta</taxon>
        <taxon>Spermatophyta</taxon>
        <taxon>Magnoliopsida</taxon>
        <taxon>eudicotyledons</taxon>
        <taxon>Gunneridae</taxon>
        <taxon>Pentapetalae</taxon>
        <taxon>asterids</taxon>
        <taxon>campanulids</taxon>
        <taxon>Asterales</taxon>
        <taxon>Asteraceae</taxon>
        <taxon>Asteroideae</taxon>
        <taxon>Heliantheae alliance</taxon>
        <taxon>Millerieae</taxon>
        <taxon>Smallanthus</taxon>
    </lineage>
</organism>
<name>A0ACB8XV19_9ASTR</name>
<dbReference type="EMBL" id="CM042046">
    <property type="protein sequence ID" value="KAI3675103.1"/>
    <property type="molecule type" value="Genomic_DNA"/>
</dbReference>
<reference evidence="1 2" key="2">
    <citation type="journal article" date="2022" name="Mol. Ecol. Resour.">
        <title>The genomes of chicory, endive, great burdock and yacon provide insights into Asteraceae paleo-polyploidization history and plant inulin production.</title>
        <authorList>
            <person name="Fan W."/>
            <person name="Wang S."/>
            <person name="Wang H."/>
            <person name="Wang A."/>
            <person name="Jiang F."/>
            <person name="Liu H."/>
            <person name="Zhao H."/>
            <person name="Xu D."/>
            <person name="Zhang Y."/>
        </authorList>
    </citation>
    <scope>NUCLEOTIDE SEQUENCE [LARGE SCALE GENOMIC DNA]</scope>
    <source>
        <strain evidence="2">cv. Yunnan</strain>
        <tissue evidence="1">Leaves</tissue>
    </source>
</reference>
<reference evidence="2" key="1">
    <citation type="journal article" date="2022" name="Mol. Ecol. Resour.">
        <title>The genomes of chicory, endive, great burdock and yacon provide insights into Asteraceae palaeo-polyploidization history and plant inulin production.</title>
        <authorList>
            <person name="Fan W."/>
            <person name="Wang S."/>
            <person name="Wang H."/>
            <person name="Wang A."/>
            <person name="Jiang F."/>
            <person name="Liu H."/>
            <person name="Zhao H."/>
            <person name="Xu D."/>
            <person name="Zhang Y."/>
        </authorList>
    </citation>
    <scope>NUCLEOTIDE SEQUENCE [LARGE SCALE GENOMIC DNA]</scope>
    <source>
        <strain evidence="2">cv. Yunnan</strain>
    </source>
</reference>
<dbReference type="Proteomes" id="UP001056120">
    <property type="component" value="Linkage Group LG29"/>
</dbReference>
<evidence type="ECO:0000313" key="2">
    <source>
        <dbReference type="Proteomes" id="UP001056120"/>
    </source>
</evidence>
<comment type="caution">
    <text evidence="1">The sequence shown here is derived from an EMBL/GenBank/DDBJ whole genome shotgun (WGS) entry which is preliminary data.</text>
</comment>
<proteinExistence type="predicted"/>
<gene>
    <name evidence="1" type="ORF">L1987_84687</name>
</gene>
<sequence length="374" mass="40914">MVEAVFEPEVDVAMKEEYLVACVREGEVGMTVGEGGVRRATLRQSSNTSEIEMKISHDQECLALFEFKQTISTQPYTSFDVGGFQKLDSWRKIPSNASDHDSSDCCLWDGVGCSDNGHVIGLDLSQSSLHGHIKSSSSLFNLVHLQMLNLSMNDFVESQIPSEIAHLKQLRSLDLSNSSFGGQIPTEISHLIQLTLLDMSWNPLKLQSPSLGHLLQNLTSLEELCLSDVDISSHIPPSLANFSSLKSIDLEDCGLRGEFPSKIFDLPQLKLLNMAKNHNLTGSLPEFQNNTLLEHLDLSATSFAGIIPESISKLNHLVFLSLRSCYLSGCIPNSLSNITGLSVLALGQDEHMGVVPSLPTCLSNSVVRKDACMI</sequence>
<accession>A0ACB8XV19</accession>
<protein>
    <submittedName>
        <fullName evidence="1">Uncharacterized protein</fullName>
    </submittedName>
</protein>
<keyword evidence="2" id="KW-1185">Reference proteome</keyword>